<name>A0A158B534_9BURK</name>
<keyword evidence="1" id="KW-1133">Transmembrane helix</keyword>
<keyword evidence="1" id="KW-0472">Membrane</keyword>
<dbReference type="RefSeq" id="WP_086969368.1">
    <property type="nucleotide sequence ID" value="NZ_FCOJ02000023.1"/>
</dbReference>
<dbReference type="EMBL" id="FCOJ02000023">
    <property type="protein sequence ID" value="SAK65134.1"/>
    <property type="molecule type" value="Genomic_DNA"/>
</dbReference>
<dbReference type="InterPro" id="IPR030970">
    <property type="entry name" value="ABC_MlaD"/>
</dbReference>
<reference evidence="3" key="1">
    <citation type="submission" date="2016-01" db="EMBL/GenBank/DDBJ databases">
        <authorList>
            <person name="Peeters C."/>
        </authorList>
    </citation>
    <scope>NUCLEOTIDE SEQUENCE [LARGE SCALE GENOMIC DNA]</scope>
    <source>
        <strain evidence="3">LMG 29325</strain>
    </source>
</reference>
<dbReference type="NCBIfam" id="TIGR04430">
    <property type="entry name" value="OM_asym_MlaD"/>
    <property type="match status" value="1"/>
</dbReference>
<dbReference type="GO" id="GO:0005543">
    <property type="term" value="F:phospholipid binding"/>
    <property type="evidence" value="ECO:0007669"/>
    <property type="project" value="TreeGrafter"/>
</dbReference>
<accession>A0A158B534</accession>
<evidence type="ECO:0000313" key="3">
    <source>
        <dbReference type="EMBL" id="SAK65134.1"/>
    </source>
</evidence>
<dbReference type="PANTHER" id="PTHR33371">
    <property type="entry name" value="INTERMEMBRANE PHOSPHOLIPID TRANSPORT SYSTEM BINDING PROTEIN MLAD-RELATED"/>
    <property type="match status" value="1"/>
</dbReference>
<sequence>MKKTALDFWVGLFVVLGFVALLFLALKAGNMSTLSFQQTYAVKLKFDNIGGLKARAPVKSAGVTVGRVGNIGFDSNTYQAVVTIDIDKQYQFPKDSSAKILTSGLLGEQYIGLEPGGDDQMLKNGDTITMTQSAVVLENLIGQFLYNKAADSGASKSSAAPAVPAPAVPGAASAMGASATVGASGSAH</sequence>
<organism evidence="3 4">
    <name type="scientific">Caballeronia glebae</name>
    <dbReference type="NCBI Taxonomy" id="1777143"/>
    <lineage>
        <taxon>Bacteria</taxon>
        <taxon>Pseudomonadati</taxon>
        <taxon>Pseudomonadota</taxon>
        <taxon>Betaproteobacteria</taxon>
        <taxon>Burkholderiales</taxon>
        <taxon>Burkholderiaceae</taxon>
        <taxon>Caballeronia</taxon>
    </lineage>
</organism>
<dbReference type="PANTHER" id="PTHR33371:SF4">
    <property type="entry name" value="INTERMEMBRANE PHOSPHOLIPID TRANSPORT SYSTEM BINDING PROTEIN MLAD"/>
    <property type="match status" value="1"/>
</dbReference>
<evidence type="ECO:0000313" key="4">
    <source>
        <dbReference type="Proteomes" id="UP000054596"/>
    </source>
</evidence>
<gene>
    <name evidence="3" type="ORF">AWB82_03530</name>
</gene>
<dbReference type="GO" id="GO:0005548">
    <property type="term" value="F:phospholipid transporter activity"/>
    <property type="evidence" value="ECO:0007669"/>
    <property type="project" value="TreeGrafter"/>
</dbReference>
<dbReference type="InterPro" id="IPR003399">
    <property type="entry name" value="Mce/MlaD"/>
</dbReference>
<dbReference type="OrthoDB" id="9788420at2"/>
<dbReference type="AlphaFoldDB" id="A0A158B534"/>
<feature type="domain" description="Mce/MlaD" evidence="2">
    <location>
        <begin position="38"/>
        <end position="116"/>
    </location>
</feature>
<dbReference type="InterPro" id="IPR052336">
    <property type="entry name" value="MlaD_Phospholipid_Transporter"/>
</dbReference>
<comment type="caution">
    <text evidence="3">The sequence shown here is derived from an EMBL/GenBank/DDBJ whole genome shotgun (WGS) entry which is preliminary data.</text>
</comment>
<evidence type="ECO:0000259" key="2">
    <source>
        <dbReference type="Pfam" id="PF02470"/>
    </source>
</evidence>
<keyword evidence="1" id="KW-0812">Transmembrane</keyword>
<dbReference type="Pfam" id="PF02470">
    <property type="entry name" value="MlaD"/>
    <property type="match status" value="1"/>
</dbReference>
<protein>
    <submittedName>
        <fullName evidence="3">ABC transporter substrate-binding protein</fullName>
    </submittedName>
</protein>
<evidence type="ECO:0000256" key="1">
    <source>
        <dbReference type="SAM" id="Phobius"/>
    </source>
</evidence>
<proteinExistence type="predicted"/>
<feature type="transmembrane region" description="Helical" evidence="1">
    <location>
        <begin position="6"/>
        <end position="26"/>
    </location>
</feature>
<dbReference type="STRING" id="1777143.AWB82_03530"/>
<dbReference type="Proteomes" id="UP000054596">
    <property type="component" value="Unassembled WGS sequence"/>
</dbReference>
<keyword evidence="4" id="KW-1185">Reference proteome</keyword>